<dbReference type="InterPro" id="IPR004516">
    <property type="entry name" value="HisRS/HisZ"/>
</dbReference>
<sequence length="351" mass="38846">MSTKRWMLPDGMEESLPPFSWQLEDLRRKLLDHYRAAGYELILPPLLEHLDTLLTGAAQDLERQTFKLTDPASGRLLGIRADITPQAARIAARRYADVPLVRLCYLGTVLRTQPDSLGGTRSPRQVGCEIFGEENLSADLEILSMMLKTLELAGVADVHLDLGHVGVYRAIAARLKLDEEEESALFDILQRKSLPDFAEFAKARRMQPRVAKLLSELIQLNGDISVIARAREVLASAGDEVMQALDVLEQSATELQRKFKKLPIHIDLAELRGYRYQTGMVYAAFVPGHGRELARGGRYDGVGHEFGVARPATGFSADINELLRLGAATNAAPAKKAVAKKAKKVVSKKKR</sequence>
<evidence type="ECO:0000256" key="6">
    <source>
        <dbReference type="ARBA" id="ARBA00022490"/>
    </source>
</evidence>
<feature type="binding site" evidence="9">
    <location>
        <position position="272"/>
    </location>
    <ligand>
        <name>L-histidine</name>
        <dbReference type="ChEBI" id="CHEBI:57595"/>
    </ligand>
</feature>
<evidence type="ECO:0000256" key="9">
    <source>
        <dbReference type="PIRSR" id="PIRSR001549-1"/>
    </source>
</evidence>
<evidence type="ECO:0000259" key="10">
    <source>
        <dbReference type="Pfam" id="PF13393"/>
    </source>
</evidence>
<comment type="miscellaneous">
    <text evidence="8">This function is generally fulfilled by the C-terminal part of HisG, which is missing in some bacteria such as this one.</text>
</comment>
<comment type="pathway">
    <text evidence="2 8">Amino-acid biosynthesis; L-histidine biosynthesis; L-histidine from 5-phospho-alpha-D-ribose 1-diphosphate: step 1/9.</text>
</comment>
<dbReference type="InterPro" id="IPR041715">
    <property type="entry name" value="HisRS-like_core"/>
</dbReference>
<evidence type="ECO:0000256" key="2">
    <source>
        <dbReference type="ARBA" id="ARBA00004667"/>
    </source>
</evidence>
<accession>A0A2T5MEU2</accession>
<dbReference type="PIRSF" id="PIRSF001549">
    <property type="entry name" value="His-tRNA_synth"/>
    <property type="match status" value="1"/>
</dbReference>
<organism evidence="11 12">
    <name type="scientific">Stenotrophobium rhamnosiphilum</name>
    <dbReference type="NCBI Taxonomy" id="2029166"/>
    <lineage>
        <taxon>Bacteria</taxon>
        <taxon>Pseudomonadati</taxon>
        <taxon>Pseudomonadota</taxon>
        <taxon>Gammaproteobacteria</taxon>
        <taxon>Nevskiales</taxon>
        <taxon>Nevskiaceae</taxon>
        <taxon>Stenotrophobium</taxon>
    </lineage>
</organism>
<dbReference type="RefSeq" id="WP_107940645.1">
    <property type="nucleotide sequence ID" value="NZ_QANS01000004.1"/>
</dbReference>
<dbReference type="GO" id="GO:0004821">
    <property type="term" value="F:histidine-tRNA ligase activity"/>
    <property type="evidence" value="ECO:0007669"/>
    <property type="project" value="TreeGrafter"/>
</dbReference>
<keyword evidence="6 8" id="KW-0963">Cytoplasm</keyword>
<name>A0A2T5MEU2_9GAMM</name>
<proteinExistence type="inferred from homology"/>
<dbReference type="Pfam" id="PF13393">
    <property type="entry name" value="tRNA-synt_His"/>
    <property type="match status" value="1"/>
</dbReference>
<dbReference type="AlphaFoldDB" id="A0A2T5MEU2"/>
<dbReference type="Gene3D" id="3.30.930.10">
    <property type="entry name" value="Bira Bifunctional Protein, Domain 2"/>
    <property type="match status" value="1"/>
</dbReference>
<feature type="domain" description="Class II Histidinyl-tRNA synthetase (HisRS)-like catalytic core" evidence="10">
    <location>
        <begin position="11"/>
        <end position="322"/>
    </location>
</feature>
<dbReference type="OrthoDB" id="9769617at2"/>
<gene>
    <name evidence="8" type="primary">hisZ</name>
    <name evidence="11" type="ORF">CJD38_12245</name>
</gene>
<feature type="binding site" evidence="9">
    <location>
        <position position="111"/>
    </location>
    <ligand>
        <name>L-histidine</name>
        <dbReference type="ChEBI" id="CHEBI:57595"/>
    </ligand>
</feature>
<comment type="subcellular location">
    <subcellularLocation>
        <location evidence="1 8">Cytoplasm</location>
    </subcellularLocation>
</comment>
<dbReference type="InterPro" id="IPR004517">
    <property type="entry name" value="HisZ"/>
</dbReference>
<dbReference type="GO" id="GO:0000105">
    <property type="term" value="P:L-histidine biosynthetic process"/>
    <property type="evidence" value="ECO:0007669"/>
    <property type="project" value="UniProtKB-UniRule"/>
</dbReference>
<keyword evidence="8" id="KW-0368">Histidine biosynthesis</keyword>
<dbReference type="GO" id="GO:0016757">
    <property type="term" value="F:glycosyltransferase activity"/>
    <property type="evidence" value="ECO:0007669"/>
    <property type="project" value="UniProtKB-KW"/>
</dbReference>
<evidence type="ECO:0000313" key="11">
    <source>
        <dbReference type="EMBL" id="PTU31059.1"/>
    </source>
</evidence>
<evidence type="ECO:0000256" key="7">
    <source>
        <dbReference type="ARBA" id="ARBA00025246"/>
    </source>
</evidence>
<dbReference type="NCBIfam" id="TIGR00443">
    <property type="entry name" value="hisZ_biosyn_reg"/>
    <property type="match status" value="1"/>
</dbReference>
<keyword evidence="8" id="KW-0028">Amino-acid biosynthesis</keyword>
<evidence type="ECO:0000256" key="5">
    <source>
        <dbReference type="ARBA" id="ARBA00020397"/>
    </source>
</evidence>
<evidence type="ECO:0000256" key="3">
    <source>
        <dbReference type="ARBA" id="ARBA00005539"/>
    </source>
</evidence>
<dbReference type="UniPathway" id="UPA00031">
    <property type="reaction ID" value="UER00006"/>
</dbReference>
<dbReference type="HAMAP" id="MF_00125">
    <property type="entry name" value="HisZ"/>
    <property type="match status" value="1"/>
</dbReference>
<evidence type="ECO:0000256" key="8">
    <source>
        <dbReference type="HAMAP-Rule" id="MF_00125"/>
    </source>
</evidence>
<dbReference type="GO" id="GO:0006427">
    <property type="term" value="P:histidyl-tRNA aminoacylation"/>
    <property type="evidence" value="ECO:0007669"/>
    <property type="project" value="TreeGrafter"/>
</dbReference>
<evidence type="ECO:0000256" key="1">
    <source>
        <dbReference type="ARBA" id="ARBA00004496"/>
    </source>
</evidence>
<dbReference type="PANTHER" id="PTHR43707">
    <property type="entry name" value="HISTIDYL-TRNA SYNTHETASE"/>
    <property type="match status" value="1"/>
</dbReference>
<reference evidence="11 12" key="1">
    <citation type="submission" date="2018-04" db="EMBL/GenBank/DDBJ databases">
        <title>Novel species isolated from glacier.</title>
        <authorList>
            <person name="Liu Q."/>
            <person name="Xin Y.-H."/>
        </authorList>
    </citation>
    <scope>NUCLEOTIDE SEQUENCE [LARGE SCALE GENOMIC DNA]</scope>
    <source>
        <strain evidence="11 12">GT1R17</strain>
    </source>
</reference>
<dbReference type="EMBL" id="QANS01000004">
    <property type="protein sequence ID" value="PTU31059.1"/>
    <property type="molecule type" value="Genomic_DNA"/>
</dbReference>
<evidence type="ECO:0000256" key="4">
    <source>
        <dbReference type="ARBA" id="ARBA00011496"/>
    </source>
</evidence>
<dbReference type="CDD" id="cd00773">
    <property type="entry name" value="HisRS-like_core"/>
    <property type="match status" value="1"/>
</dbReference>
<dbReference type="Proteomes" id="UP000244248">
    <property type="component" value="Unassembled WGS sequence"/>
</dbReference>
<protein>
    <recommendedName>
        <fullName evidence="5 8">ATP phosphoribosyltransferase regulatory subunit</fullName>
    </recommendedName>
</protein>
<comment type="subunit">
    <text evidence="4 8">Heteromultimer composed of HisG and HisZ subunits.</text>
</comment>
<dbReference type="PANTHER" id="PTHR43707:SF1">
    <property type="entry name" value="HISTIDINE--TRNA LIGASE, MITOCHONDRIAL-RELATED"/>
    <property type="match status" value="1"/>
</dbReference>
<keyword evidence="12" id="KW-1185">Reference proteome</keyword>
<comment type="function">
    <text evidence="7 8">Required for the first step of histidine biosynthesis. May allow the feedback regulation of ATP phosphoribosyltransferase activity by histidine.</text>
</comment>
<dbReference type="NCBIfam" id="NF008935">
    <property type="entry name" value="PRK12292.1-1"/>
    <property type="match status" value="1"/>
</dbReference>
<comment type="caution">
    <text evidence="11">The sequence shown here is derived from an EMBL/GenBank/DDBJ whole genome shotgun (WGS) entry which is preliminary data.</text>
</comment>
<dbReference type="NCBIfam" id="NF009086">
    <property type="entry name" value="PRK12421.1"/>
    <property type="match status" value="1"/>
</dbReference>
<feature type="binding site" evidence="9">
    <location>
        <position position="129"/>
    </location>
    <ligand>
        <name>L-histidine</name>
        <dbReference type="ChEBI" id="CHEBI:57595"/>
    </ligand>
</feature>
<comment type="similarity">
    <text evidence="3 8">Belongs to the class-II aminoacyl-tRNA synthetase family. HisZ subfamily.</text>
</comment>
<dbReference type="GO" id="GO:0005737">
    <property type="term" value="C:cytoplasm"/>
    <property type="evidence" value="ECO:0007669"/>
    <property type="project" value="UniProtKB-SubCell"/>
</dbReference>
<keyword evidence="11" id="KW-0808">Transferase</keyword>
<dbReference type="SUPFAM" id="SSF55681">
    <property type="entry name" value="Class II aaRS and biotin synthetases"/>
    <property type="match status" value="1"/>
</dbReference>
<feature type="binding site" evidence="9">
    <location>
        <begin position="82"/>
        <end position="84"/>
    </location>
    <ligand>
        <name>L-histidine</name>
        <dbReference type="ChEBI" id="CHEBI:57595"/>
    </ligand>
</feature>
<dbReference type="InterPro" id="IPR045864">
    <property type="entry name" value="aa-tRNA-synth_II/BPL/LPL"/>
</dbReference>
<evidence type="ECO:0000313" key="12">
    <source>
        <dbReference type="Proteomes" id="UP000244248"/>
    </source>
</evidence>
<feature type="binding site" evidence="9">
    <location>
        <position position="125"/>
    </location>
    <ligand>
        <name>L-histidine</name>
        <dbReference type="ChEBI" id="CHEBI:57595"/>
    </ligand>
</feature>
<keyword evidence="11" id="KW-0328">Glycosyltransferase</keyword>